<dbReference type="InterPro" id="IPR042266">
    <property type="entry name" value="PPPDE_sf"/>
</dbReference>
<dbReference type="GO" id="GO:0101005">
    <property type="term" value="F:deubiquitinase activity"/>
    <property type="evidence" value="ECO:0007669"/>
    <property type="project" value="TreeGrafter"/>
</dbReference>
<feature type="region of interest" description="Disordered" evidence="4">
    <location>
        <begin position="1"/>
        <end position="73"/>
    </location>
</feature>
<dbReference type="PROSITE" id="PS51858">
    <property type="entry name" value="PPPDE"/>
    <property type="match status" value="1"/>
</dbReference>
<evidence type="ECO:0000259" key="5">
    <source>
        <dbReference type="PROSITE" id="PS51858"/>
    </source>
</evidence>
<name>A0A7S1L4S3_ALECA</name>
<evidence type="ECO:0000313" key="6">
    <source>
        <dbReference type="EMBL" id="CAD9094427.1"/>
    </source>
</evidence>
<comment type="similarity">
    <text evidence="1">Belongs to the DeSI family.</text>
</comment>
<gene>
    <name evidence="6" type="ORF">ACAT0790_LOCUS4346</name>
</gene>
<keyword evidence="3" id="KW-0378">Hydrolase</keyword>
<dbReference type="EMBL" id="HBGE01007213">
    <property type="protein sequence ID" value="CAD9094427.1"/>
    <property type="molecule type" value="Transcribed_RNA"/>
</dbReference>
<dbReference type="AlphaFoldDB" id="A0A7S1L4S3"/>
<proteinExistence type="inferred from homology"/>
<feature type="compositionally biased region" description="Low complexity" evidence="4">
    <location>
        <begin position="1"/>
        <end position="12"/>
    </location>
</feature>
<organism evidence="6">
    <name type="scientific">Alexandrium catenella</name>
    <name type="common">Red tide dinoflagellate</name>
    <name type="synonym">Gonyaulax catenella</name>
    <dbReference type="NCBI Taxonomy" id="2925"/>
    <lineage>
        <taxon>Eukaryota</taxon>
        <taxon>Sar</taxon>
        <taxon>Alveolata</taxon>
        <taxon>Dinophyceae</taxon>
        <taxon>Gonyaulacales</taxon>
        <taxon>Pyrocystaceae</taxon>
        <taxon>Alexandrium</taxon>
    </lineage>
</organism>
<evidence type="ECO:0000256" key="2">
    <source>
        <dbReference type="ARBA" id="ARBA00022670"/>
    </source>
</evidence>
<dbReference type="PANTHER" id="PTHR12378">
    <property type="entry name" value="DESUMOYLATING ISOPEPTIDASE"/>
    <property type="match status" value="1"/>
</dbReference>
<dbReference type="InterPro" id="IPR008580">
    <property type="entry name" value="PPPDE_dom"/>
</dbReference>
<feature type="domain" description="PPPDE" evidence="5">
    <location>
        <begin position="214"/>
        <end position="380"/>
    </location>
</feature>
<dbReference type="Pfam" id="PF05903">
    <property type="entry name" value="Peptidase_C97"/>
    <property type="match status" value="1"/>
</dbReference>
<protein>
    <recommendedName>
        <fullName evidence="5">PPPDE domain-containing protein</fullName>
    </recommendedName>
</protein>
<accession>A0A7S1L4S3</accession>
<evidence type="ECO:0000256" key="3">
    <source>
        <dbReference type="ARBA" id="ARBA00022801"/>
    </source>
</evidence>
<dbReference type="GO" id="GO:0006508">
    <property type="term" value="P:proteolysis"/>
    <property type="evidence" value="ECO:0007669"/>
    <property type="project" value="UniProtKB-KW"/>
</dbReference>
<reference evidence="6" key="1">
    <citation type="submission" date="2021-01" db="EMBL/GenBank/DDBJ databases">
        <authorList>
            <person name="Corre E."/>
            <person name="Pelletier E."/>
            <person name="Niang G."/>
            <person name="Scheremetjew M."/>
            <person name="Finn R."/>
            <person name="Kale V."/>
            <person name="Holt S."/>
            <person name="Cochrane G."/>
            <person name="Meng A."/>
            <person name="Brown T."/>
            <person name="Cohen L."/>
        </authorList>
    </citation>
    <scope>NUCLEOTIDE SEQUENCE</scope>
    <source>
        <strain evidence="6">OF101</strain>
    </source>
</reference>
<evidence type="ECO:0000256" key="4">
    <source>
        <dbReference type="SAM" id="MobiDB-lite"/>
    </source>
</evidence>
<dbReference type="SMART" id="SM01179">
    <property type="entry name" value="DUF862"/>
    <property type="match status" value="1"/>
</dbReference>
<dbReference type="Gene3D" id="3.90.1720.30">
    <property type="entry name" value="PPPDE domains"/>
    <property type="match status" value="1"/>
</dbReference>
<sequence length="414" mass="44163">MVAAGAELAAPAPKREAASADAVGNAKGNPWEVPSMKVALKVPTPLRRRVPLEARPPPPSPAPRFPGQPPLSPPVAVQQCGAALASSTRANAARLDAKDDENGVVLSKGDRVTVAREFVSKSFIAVKILKGWQGRVVKLESSGDALINFGEQGQLLWVAHRHCRDLVHAEAPVAATEWPPAGFVEEVAMAALEASTEGKAAVPALPRTKKSKGHPVWVHVYDLGQVSRLVLNSWAVQGGGPGGAFHCGLEVLGVEFSFQAISSCQEEDNTTGVTWHYPKSHPRHVYRESIWLGFSPLKVSEIGSVLEHLELTWLARDYHCLRNNCTDFAEQLALELRSPRPFPRWVHGVAKSPFLKAAGGCCSPTVSKTSCVHMLAPCCSSWGSVGSTASTERSCFAGATGLEDSEEADSTLGI</sequence>
<evidence type="ECO:0000256" key="1">
    <source>
        <dbReference type="ARBA" id="ARBA00008140"/>
    </source>
</evidence>
<dbReference type="GO" id="GO:0016579">
    <property type="term" value="P:protein deubiquitination"/>
    <property type="evidence" value="ECO:0007669"/>
    <property type="project" value="TreeGrafter"/>
</dbReference>
<feature type="compositionally biased region" description="Pro residues" evidence="4">
    <location>
        <begin position="54"/>
        <end position="73"/>
    </location>
</feature>
<keyword evidence="2" id="KW-0645">Protease</keyword>
<dbReference type="PANTHER" id="PTHR12378:SF80">
    <property type="entry name" value="IP06716P-RELATED"/>
    <property type="match status" value="1"/>
</dbReference>